<feature type="domain" description="PIN" evidence="1">
    <location>
        <begin position="3"/>
        <end position="115"/>
    </location>
</feature>
<dbReference type="AlphaFoldDB" id="I3YZK1"/>
<dbReference type="STRING" id="746697.Aeqsu_2980"/>
<keyword evidence="3" id="KW-1185">Reference proteome</keyword>
<sequence length="137" mass="15990">MSKKIIVDTNLWISFLITKKYQTLKKLIISNDIIILFSTQSISEFWDVSRRPHFKKFFSLEDVNILFAVFKVYGIQIKPTSNLKICRDEKDNFLLNLAVDGKADYLITGDNDLLLLKEIGKTNILTYSEFETEMEKI</sequence>
<reference evidence="2 3" key="1">
    <citation type="submission" date="2012-06" db="EMBL/GenBank/DDBJ databases">
        <title>The complete genome of Aequorivita sublithincola DSM 14238.</title>
        <authorList>
            <consortium name="US DOE Joint Genome Institute (JGI-PGF)"/>
            <person name="Lucas S."/>
            <person name="Copeland A."/>
            <person name="Lapidus A."/>
            <person name="Goodwin L."/>
            <person name="Pitluck S."/>
            <person name="Peters L."/>
            <person name="Munk A.C.C."/>
            <person name="Kyrpides N."/>
            <person name="Mavromatis K."/>
            <person name="Pagani I."/>
            <person name="Ivanova N."/>
            <person name="Ovchinnikova G."/>
            <person name="Zeytun A."/>
            <person name="Detter J.C."/>
            <person name="Han C."/>
            <person name="Land M."/>
            <person name="Hauser L."/>
            <person name="Markowitz V."/>
            <person name="Cheng J.-F."/>
            <person name="Hugenholtz P."/>
            <person name="Woyke T."/>
            <person name="Wu D."/>
            <person name="Tindall B."/>
            <person name="Faehnrich R."/>
            <person name="Brambilla E."/>
            <person name="Klenk H.-P."/>
            <person name="Eisen J.A."/>
        </authorList>
    </citation>
    <scope>NUCLEOTIDE SEQUENCE [LARGE SCALE GENOMIC DNA]</scope>
    <source>
        <strain evidence="3">DSM 14238 / LMG 21431 / ACAM 643 / 9-3</strain>
    </source>
</reference>
<dbReference type="Pfam" id="PF13470">
    <property type="entry name" value="PIN_3"/>
    <property type="match status" value="1"/>
</dbReference>
<evidence type="ECO:0000313" key="2">
    <source>
        <dbReference type="EMBL" id="AFL82419.1"/>
    </source>
</evidence>
<gene>
    <name evidence="2" type="ordered locus">Aeqsu_2980</name>
</gene>
<dbReference type="PANTHER" id="PTHR34610">
    <property type="entry name" value="SSL7007 PROTEIN"/>
    <property type="match status" value="1"/>
</dbReference>
<dbReference type="Proteomes" id="UP000006049">
    <property type="component" value="Chromosome"/>
</dbReference>
<proteinExistence type="predicted"/>
<dbReference type="OrthoDB" id="597986at2"/>
<dbReference type="InterPro" id="IPR029060">
    <property type="entry name" value="PIN-like_dom_sf"/>
</dbReference>
<dbReference type="KEGG" id="asl:Aeqsu_2980"/>
<evidence type="ECO:0000259" key="1">
    <source>
        <dbReference type="SMART" id="SM00670"/>
    </source>
</evidence>
<evidence type="ECO:0000313" key="3">
    <source>
        <dbReference type="Proteomes" id="UP000006049"/>
    </source>
</evidence>
<dbReference type="eggNOG" id="COG1569">
    <property type="taxonomic scope" value="Bacteria"/>
</dbReference>
<dbReference type="RefSeq" id="WP_014783668.1">
    <property type="nucleotide sequence ID" value="NC_018013.1"/>
</dbReference>
<accession>I3YZK1</accession>
<name>I3YZK1_AEQSU</name>
<dbReference type="SUPFAM" id="SSF88723">
    <property type="entry name" value="PIN domain-like"/>
    <property type="match status" value="1"/>
</dbReference>
<dbReference type="EMBL" id="CP003280">
    <property type="protein sequence ID" value="AFL82419.1"/>
    <property type="molecule type" value="Genomic_DNA"/>
</dbReference>
<protein>
    <submittedName>
        <fullName evidence="2">Putative toxin-antitoxin system toxin component, PIN family</fullName>
    </submittedName>
</protein>
<dbReference type="SMART" id="SM00670">
    <property type="entry name" value="PINc"/>
    <property type="match status" value="1"/>
</dbReference>
<dbReference type="NCBIfam" id="TIGR00305">
    <property type="entry name" value="putative toxin-antitoxin system toxin component, PIN family"/>
    <property type="match status" value="1"/>
</dbReference>
<dbReference type="PANTHER" id="PTHR34610:SF3">
    <property type="entry name" value="SSL7007 PROTEIN"/>
    <property type="match status" value="1"/>
</dbReference>
<dbReference type="InterPro" id="IPR002850">
    <property type="entry name" value="PIN_toxin-like"/>
</dbReference>
<organism evidence="2 3">
    <name type="scientific">Aequorivita sublithincola (strain DSM 14238 / LMG 21431 / ACAM 643 / 9-3)</name>
    <dbReference type="NCBI Taxonomy" id="746697"/>
    <lineage>
        <taxon>Bacteria</taxon>
        <taxon>Pseudomonadati</taxon>
        <taxon>Bacteroidota</taxon>
        <taxon>Flavobacteriia</taxon>
        <taxon>Flavobacteriales</taxon>
        <taxon>Flavobacteriaceae</taxon>
        <taxon>Aequorivita</taxon>
    </lineage>
</organism>
<dbReference type="HOGENOM" id="CLU_116617_3_2_10"/>
<dbReference type="PATRIC" id="fig|746697.3.peg.3032"/>
<dbReference type="InterPro" id="IPR002716">
    <property type="entry name" value="PIN_dom"/>
</dbReference>